<organism evidence="1 2">
    <name type="scientific">Bifidobacterium tsurumiense</name>
    <dbReference type="NCBI Taxonomy" id="356829"/>
    <lineage>
        <taxon>Bacteria</taxon>
        <taxon>Bacillati</taxon>
        <taxon>Actinomycetota</taxon>
        <taxon>Actinomycetes</taxon>
        <taxon>Bifidobacteriales</taxon>
        <taxon>Bifidobacteriaceae</taxon>
        <taxon>Bifidobacterium</taxon>
    </lineage>
</organism>
<dbReference type="EMBL" id="JGZU01000004">
    <property type="protein sequence ID" value="KFJ07434.1"/>
    <property type="molecule type" value="Genomic_DNA"/>
</dbReference>
<dbReference type="AlphaFoldDB" id="A0A087EI33"/>
<name>A0A087EI33_9BIFI</name>
<keyword evidence="2" id="KW-1185">Reference proteome</keyword>
<proteinExistence type="predicted"/>
<dbReference type="Proteomes" id="UP000029080">
    <property type="component" value="Unassembled WGS sequence"/>
</dbReference>
<evidence type="ECO:0000313" key="1">
    <source>
        <dbReference type="EMBL" id="KFJ07434.1"/>
    </source>
</evidence>
<evidence type="ECO:0000313" key="2">
    <source>
        <dbReference type="Proteomes" id="UP000029080"/>
    </source>
</evidence>
<dbReference type="RefSeq" id="WP_026642266.1">
    <property type="nucleotide sequence ID" value="NZ_JGZU01000004.1"/>
</dbReference>
<protein>
    <recommendedName>
        <fullName evidence="3">ApeA N-terminal domain-containing protein</fullName>
    </recommendedName>
</protein>
<gene>
    <name evidence="1" type="ORF">BITS_0670</name>
</gene>
<comment type="caution">
    <text evidence="1">The sequence shown here is derived from an EMBL/GenBank/DDBJ whole genome shotgun (WGS) entry which is preliminary data.</text>
</comment>
<sequence length="464" mass="52540">MEISGIKLDNGDYEIQWHLPVMTNEGTLEDRSFSGRLQIGDRAEVRGEVNIVTSEGVFPNWEQFTWVKKTEDGRTLYSSTIIPLLVGRIFPSNKLVLLSNAVLHLGFNKIYISAQNGFISLGLTCEFDSSINSKSVEVESFCIALNDVRFIVGDRAVDIFDTDDVDSIMFQSEDRSLSENGNTVEQFMPYCVKPLQTICSFIANQLLLIDFACVVLETNNERLGIFQVIGESIRNCRSLATKVERPADQVYIDGLVVSKMLAKWQQNSDTPIIRNYASFVLSEAELANFRYLLLIQSLESLYDVVDEGADEQKSEGKLARKLKSLFDQDKNNDKLLNKRDRKKLLGLVKQREEFLSLQVKLKSLFAKYGYSDQDLDTTVFAQNPLFDNQALQSIDVFAALARIRNKISHGEYIDFGPKFPSLVNSVESICRGILFKTLGAPDKYVDLVEDFHGWKYPKETISTK</sequence>
<dbReference type="OrthoDB" id="4510694at2"/>
<accession>A0A087EI33</accession>
<reference evidence="1 2" key="1">
    <citation type="submission" date="2014-03" db="EMBL/GenBank/DDBJ databases">
        <title>Genomics of Bifidobacteria.</title>
        <authorList>
            <person name="Ventura M."/>
            <person name="Milani C."/>
            <person name="Lugli G.A."/>
        </authorList>
    </citation>
    <scope>NUCLEOTIDE SEQUENCE [LARGE SCALE GENOMIC DNA]</scope>
    <source>
        <strain evidence="1 2">JCM 13495</strain>
    </source>
</reference>
<evidence type="ECO:0008006" key="3">
    <source>
        <dbReference type="Google" id="ProtNLM"/>
    </source>
</evidence>